<keyword evidence="2" id="KW-0812">Transmembrane</keyword>
<gene>
    <name evidence="3" type="ORF">CI109_100949</name>
</gene>
<feature type="region of interest" description="Disordered" evidence="1">
    <location>
        <begin position="211"/>
        <end position="310"/>
    </location>
</feature>
<reference evidence="3" key="2">
    <citation type="submission" date="2024-01" db="EMBL/GenBank/DDBJ databases">
        <title>Comparative genomics of Cryptococcus and Kwoniella reveals pathogenesis evolution and contrasting modes of karyotype evolution via chromosome fusion or intercentromeric recombination.</title>
        <authorList>
            <person name="Coelho M.A."/>
            <person name="David-Palma M."/>
            <person name="Shea T."/>
            <person name="Bowers K."/>
            <person name="McGinley-Smith S."/>
            <person name="Mohammad A.W."/>
            <person name="Gnirke A."/>
            <person name="Yurkov A.M."/>
            <person name="Nowrousian M."/>
            <person name="Sun S."/>
            <person name="Cuomo C.A."/>
            <person name="Heitman J."/>
        </authorList>
    </citation>
    <scope>NUCLEOTIDE SEQUENCE</scope>
    <source>
        <strain evidence="3">CBS 12478</strain>
    </source>
</reference>
<feature type="compositionally biased region" description="Polar residues" evidence="1">
    <location>
        <begin position="250"/>
        <end position="260"/>
    </location>
</feature>
<feature type="compositionally biased region" description="Acidic residues" evidence="1">
    <location>
        <begin position="231"/>
        <end position="240"/>
    </location>
</feature>
<organism evidence="3 4">
    <name type="scientific">Kwoniella shandongensis</name>
    <dbReference type="NCBI Taxonomy" id="1734106"/>
    <lineage>
        <taxon>Eukaryota</taxon>
        <taxon>Fungi</taxon>
        <taxon>Dikarya</taxon>
        <taxon>Basidiomycota</taxon>
        <taxon>Agaricomycotina</taxon>
        <taxon>Tremellomycetes</taxon>
        <taxon>Tremellales</taxon>
        <taxon>Cryptococcaceae</taxon>
        <taxon>Kwoniella</taxon>
    </lineage>
</organism>
<proteinExistence type="predicted"/>
<evidence type="ECO:0000313" key="4">
    <source>
        <dbReference type="Proteomes" id="UP000322225"/>
    </source>
</evidence>
<feature type="compositionally biased region" description="Polar residues" evidence="1">
    <location>
        <begin position="8"/>
        <end position="18"/>
    </location>
</feature>
<evidence type="ECO:0000313" key="3">
    <source>
        <dbReference type="EMBL" id="WWD16522.1"/>
    </source>
</evidence>
<dbReference type="GeneID" id="43586715"/>
<dbReference type="KEGG" id="ksn:43586715"/>
<keyword evidence="4" id="KW-1185">Reference proteome</keyword>
<dbReference type="AlphaFoldDB" id="A0A5M6C8D4"/>
<dbReference type="EMBL" id="CP144052">
    <property type="protein sequence ID" value="WWD16522.1"/>
    <property type="molecule type" value="Genomic_DNA"/>
</dbReference>
<name>A0A5M6C8D4_9TREE</name>
<evidence type="ECO:0000256" key="1">
    <source>
        <dbReference type="SAM" id="MobiDB-lite"/>
    </source>
</evidence>
<sequence>MAPFSPLPTISHSRTLRTPQPFPHLFGQTLPHHSPKLFGASGLYQSKLRPDHRFFSAPTSGSHHHPRHQSGSCLPSTSSARASTLSLRGLGEAVLNGDTQGISYGIFMCLFIATLWLIAAFSASQMSSSLALSPLETGMTGTNLGFGMEMEMEMGMGMVELDGWELRSWRRSRISDETPGNVVEEEGRKKRNEVVLDVLSRIRKEHLEAMQEKQVENLSPEMTGISGPTDGDSDQLETEPQDVNTAGLPAQTTDTQNTGSEDVLNDTMGGSLVGSSIEGKPQAENIRELEKRRRHHQEDEDEQDMEVGGL</sequence>
<accession>A0A5M6C8D4</accession>
<keyword evidence="2" id="KW-1133">Transmembrane helix</keyword>
<keyword evidence="2" id="KW-0472">Membrane</keyword>
<protein>
    <submittedName>
        <fullName evidence="3">Uncharacterized protein</fullName>
    </submittedName>
</protein>
<dbReference type="RefSeq" id="XP_031862940.1">
    <property type="nucleotide sequence ID" value="XM_032002601.1"/>
</dbReference>
<feature type="compositionally biased region" description="Acidic residues" evidence="1">
    <location>
        <begin position="299"/>
        <end position="310"/>
    </location>
</feature>
<feature type="region of interest" description="Disordered" evidence="1">
    <location>
        <begin position="1"/>
        <end position="22"/>
    </location>
</feature>
<feature type="region of interest" description="Disordered" evidence="1">
    <location>
        <begin position="55"/>
        <end position="76"/>
    </location>
</feature>
<evidence type="ECO:0000256" key="2">
    <source>
        <dbReference type="SAM" id="Phobius"/>
    </source>
</evidence>
<feature type="transmembrane region" description="Helical" evidence="2">
    <location>
        <begin position="102"/>
        <end position="123"/>
    </location>
</feature>
<dbReference type="Proteomes" id="UP000322225">
    <property type="component" value="Chromosome 2"/>
</dbReference>
<reference evidence="3" key="1">
    <citation type="submission" date="2017-08" db="EMBL/GenBank/DDBJ databases">
        <authorList>
            <person name="Cuomo C."/>
            <person name="Billmyre B."/>
            <person name="Heitman J."/>
        </authorList>
    </citation>
    <scope>NUCLEOTIDE SEQUENCE</scope>
    <source>
        <strain evidence="3">CBS 12478</strain>
    </source>
</reference>